<keyword evidence="2" id="KW-0378">Hydrolase</keyword>
<sequence>MDVVCPYNESLRQALSRLRGGQWVQEQRAWRFPLAQRQAVTAALYAAPGVQVTLEDLPPVACSILEAAEELPDESARYESLPPRLEARLMGFQRTGVRFALQRGGRALIGDEMGLGKTVQAIALMAAFHEEWPCLLVVPSSLREVWADALVEWLGATERDMLIVNAARDLEGLRGRLPGLGSASAILSPSGPGLGLGPGSQLGFVIVSYALVGKLAAVLAGDAADSGSGSGSGGGRRGGGGGRGGGRSGGRGRRGGRGCAPLAQSPFGLVVCDESHYLKDFKAQRTKDTLPLLQAARRALLLTGTPALSRPRELLTQVQALLPGAALTMRAFGDRYCIGFCRFGQYQGASNLDELYSVLTASVMVRRRKADVLTELPPKRRQQVHLALPREDQAALARAAKEMDVKRLALEADGPMTAEQRQLVTEFYMRCAELKVKAVQEYVRELLDQEQKFLIFAHHRVLLDGIQEVLNKARVRNIRIDGKVPPTQRQGLVDTFQGDPGVIAAVLSITAAGTGLTLTAASLVVFAEYSWTPGELVQAEDRVHRIGQAQSVNIYYLHVRGSVDDIMWSALQTKLENVGQALDGREDSLHVTAAAPRAPPGQATLSGFLLPAVEGVIF</sequence>
<dbReference type="InterPro" id="IPR027417">
    <property type="entry name" value="P-loop_NTPase"/>
</dbReference>
<dbReference type="GO" id="GO:0004386">
    <property type="term" value="F:helicase activity"/>
    <property type="evidence" value="ECO:0007669"/>
    <property type="project" value="UniProtKB-KW"/>
</dbReference>
<organism evidence="9 10">
    <name type="scientific">Elliptochloris bilobata</name>
    <dbReference type="NCBI Taxonomy" id="381761"/>
    <lineage>
        <taxon>Eukaryota</taxon>
        <taxon>Viridiplantae</taxon>
        <taxon>Chlorophyta</taxon>
        <taxon>core chlorophytes</taxon>
        <taxon>Trebouxiophyceae</taxon>
        <taxon>Trebouxiophyceae incertae sedis</taxon>
        <taxon>Elliptochloris clade</taxon>
        <taxon>Elliptochloris</taxon>
    </lineage>
</organism>
<reference evidence="9 10" key="1">
    <citation type="journal article" date="2024" name="Nat. Commun.">
        <title>Phylogenomics reveals the evolutionary origins of lichenization in chlorophyte algae.</title>
        <authorList>
            <person name="Puginier C."/>
            <person name="Libourel C."/>
            <person name="Otte J."/>
            <person name="Skaloud P."/>
            <person name="Haon M."/>
            <person name="Grisel S."/>
            <person name="Petersen M."/>
            <person name="Berrin J.G."/>
            <person name="Delaux P.M."/>
            <person name="Dal Grande F."/>
            <person name="Keller J."/>
        </authorList>
    </citation>
    <scope>NUCLEOTIDE SEQUENCE [LARGE SCALE GENOMIC DNA]</scope>
    <source>
        <strain evidence="9 10">SAG 245.80</strain>
    </source>
</reference>
<feature type="domain" description="HARP" evidence="8">
    <location>
        <begin position="1"/>
        <end position="58"/>
    </location>
</feature>
<evidence type="ECO:0000256" key="1">
    <source>
        <dbReference type="ARBA" id="ARBA00022741"/>
    </source>
</evidence>
<feature type="region of interest" description="Disordered" evidence="5">
    <location>
        <begin position="223"/>
        <end position="257"/>
    </location>
</feature>
<keyword evidence="1" id="KW-0547">Nucleotide-binding</keyword>
<dbReference type="CDD" id="cd18793">
    <property type="entry name" value="SF2_C_SNF"/>
    <property type="match status" value="1"/>
</dbReference>
<proteinExistence type="predicted"/>
<keyword evidence="3" id="KW-0347">Helicase</keyword>
<dbReference type="GO" id="GO:0043596">
    <property type="term" value="C:nuclear replication fork"/>
    <property type="evidence" value="ECO:0007669"/>
    <property type="project" value="TreeGrafter"/>
</dbReference>
<dbReference type="InterPro" id="IPR038718">
    <property type="entry name" value="SNF2-like_sf"/>
</dbReference>
<comment type="caution">
    <text evidence="9">The sequence shown here is derived from an EMBL/GenBank/DDBJ whole genome shotgun (WGS) entry which is preliminary data.</text>
</comment>
<dbReference type="GO" id="GO:0005524">
    <property type="term" value="F:ATP binding"/>
    <property type="evidence" value="ECO:0007669"/>
    <property type="project" value="UniProtKB-KW"/>
</dbReference>
<evidence type="ECO:0000256" key="4">
    <source>
        <dbReference type="ARBA" id="ARBA00022840"/>
    </source>
</evidence>
<dbReference type="Gene3D" id="3.40.50.300">
    <property type="entry name" value="P-loop containing nucleotide triphosphate hydrolases"/>
    <property type="match status" value="1"/>
</dbReference>
<dbReference type="GO" id="GO:0016787">
    <property type="term" value="F:hydrolase activity"/>
    <property type="evidence" value="ECO:0007669"/>
    <property type="project" value="UniProtKB-KW"/>
</dbReference>
<keyword evidence="4" id="KW-0067">ATP-binding</keyword>
<dbReference type="PROSITE" id="PS51194">
    <property type="entry name" value="HELICASE_CTER"/>
    <property type="match status" value="1"/>
</dbReference>
<evidence type="ECO:0000313" key="10">
    <source>
        <dbReference type="Proteomes" id="UP001445335"/>
    </source>
</evidence>
<dbReference type="InterPro" id="IPR000330">
    <property type="entry name" value="SNF2_N"/>
</dbReference>
<evidence type="ECO:0000259" key="8">
    <source>
        <dbReference type="PROSITE" id="PS51467"/>
    </source>
</evidence>
<feature type="compositionally biased region" description="Gly residues" evidence="5">
    <location>
        <begin position="228"/>
        <end position="249"/>
    </location>
</feature>
<dbReference type="PROSITE" id="PS51192">
    <property type="entry name" value="HELICASE_ATP_BIND_1"/>
    <property type="match status" value="1"/>
</dbReference>
<accession>A0AAW1S950</accession>
<evidence type="ECO:0000256" key="3">
    <source>
        <dbReference type="ARBA" id="ARBA00022806"/>
    </source>
</evidence>
<dbReference type="InterPro" id="IPR001650">
    <property type="entry name" value="Helicase_C-like"/>
</dbReference>
<evidence type="ECO:0000313" key="9">
    <source>
        <dbReference type="EMBL" id="KAK9841983.1"/>
    </source>
</evidence>
<dbReference type="GO" id="GO:0006281">
    <property type="term" value="P:DNA repair"/>
    <property type="evidence" value="ECO:0007669"/>
    <property type="project" value="TreeGrafter"/>
</dbReference>
<evidence type="ECO:0000256" key="5">
    <source>
        <dbReference type="SAM" id="MobiDB-lite"/>
    </source>
</evidence>
<dbReference type="PANTHER" id="PTHR45766:SF3">
    <property type="entry name" value="DNA ANNEALING HELICASE AND ENDONUCLEASE ZRANB3"/>
    <property type="match status" value="1"/>
</dbReference>
<evidence type="ECO:0000256" key="2">
    <source>
        <dbReference type="ARBA" id="ARBA00022801"/>
    </source>
</evidence>
<feature type="domain" description="Helicase C-terminal" evidence="7">
    <location>
        <begin position="438"/>
        <end position="597"/>
    </location>
</feature>
<dbReference type="InterPro" id="IPR010003">
    <property type="entry name" value="HARP_dom"/>
</dbReference>
<dbReference type="InterPro" id="IPR014001">
    <property type="entry name" value="Helicase_ATP-bd"/>
</dbReference>
<keyword evidence="10" id="KW-1185">Reference proteome</keyword>
<dbReference type="EMBL" id="JALJOU010000009">
    <property type="protein sequence ID" value="KAK9841983.1"/>
    <property type="molecule type" value="Genomic_DNA"/>
</dbReference>
<protein>
    <submittedName>
        <fullName evidence="9">Uncharacterized protein</fullName>
    </submittedName>
</protein>
<feature type="domain" description="Helicase ATP-binding" evidence="6">
    <location>
        <begin position="98"/>
        <end position="324"/>
    </location>
</feature>
<dbReference type="Proteomes" id="UP001445335">
    <property type="component" value="Unassembled WGS sequence"/>
</dbReference>
<dbReference type="GO" id="GO:0031297">
    <property type="term" value="P:replication fork processing"/>
    <property type="evidence" value="ECO:0007669"/>
    <property type="project" value="TreeGrafter"/>
</dbReference>
<dbReference type="PANTHER" id="PTHR45766">
    <property type="entry name" value="DNA ANNEALING HELICASE AND ENDONUCLEASE ZRANB3 FAMILY MEMBER"/>
    <property type="match status" value="1"/>
</dbReference>
<gene>
    <name evidence="9" type="ORF">WJX81_002729</name>
</gene>
<dbReference type="SMART" id="SM00490">
    <property type="entry name" value="HELICc"/>
    <property type="match status" value="1"/>
</dbReference>
<dbReference type="PROSITE" id="PS51467">
    <property type="entry name" value="HARP"/>
    <property type="match status" value="1"/>
</dbReference>
<dbReference type="Pfam" id="PF00271">
    <property type="entry name" value="Helicase_C"/>
    <property type="match status" value="1"/>
</dbReference>
<evidence type="ECO:0000259" key="6">
    <source>
        <dbReference type="PROSITE" id="PS51192"/>
    </source>
</evidence>
<evidence type="ECO:0000259" key="7">
    <source>
        <dbReference type="PROSITE" id="PS51194"/>
    </source>
</evidence>
<dbReference type="Pfam" id="PF00176">
    <property type="entry name" value="SNF2-rel_dom"/>
    <property type="match status" value="1"/>
</dbReference>
<dbReference type="Gene3D" id="3.40.50.10810">
    <property type="entry name" value="Tandem AAA-ATPase domain"/>
    <property type="match status" value="2"/>
</dbReference>
<name>A0AAW1S950_9CHLO</name>
<dbReference type="SUPFAM" id="SSF52540">
    <property type="entry name" value="P-loop containing nucleoside triphosphate hydrolases"/>
    <property type="match status" value="2"/>
</dbReference>
<dbReference type="AlphaFoldDB" id="A0AAW1S950"/>
<dbReference type="GO" id="GO:0004520">
    <property type="term" value="F:DNA endonuclease activity"/>
    <property type="evidence" value="ECO:0007669"/>
    <property type="project" value="TreeGrafter"/>
</dbReference>
<dbReference type="SMART" id="SM00487">
    <property type="entry name" value="DEXDc"/>
    <property type="match status" value="1"/>
</dbReference>
<dbReference type="InterPro" id="IPR049730">
    <property type="entry name" value="SNF2/RAD54-like_C"/>
</dbReference>